<reference evidence="1 2" key="1">
    <citation type="submission" date="2015-07" db="EMBL/GenBank/DDBJ databases">
        <title>The genome of Dufourea novaeangliae.</title>
        <authorList>
            <person name="Pan H."/>
            <person name="Kapheim K."/>
        </authorList>
    </citation>
    <scope>NUCLEOTIDE SEQUENCE [LARGE SCALE GENOMIC DNA]</scope>
    <source>
        <strain evidence="1">0120121106</strain>
        <tissue evidence="1">Whole body</tissue>
    </source>
</reference>
<gene>
    <name evidence="1" type="ORF">WN55_09792</name>
</gene>
<dbReference type="Proteomes" id="UP000076502">
    <property type="component" value="Unassembled WGS sequence"/>
</dbReference>
<proteinExistence type="predicted"/>
<dbReference type="EMBL" id="KQ434825">
    <property type="protein sequence ID" value="KZC07373.1"/>
    <property type="molecule type" value="Genomic_DNA"/>
</dbReference>
<sequence>MLPARALRPAAARYASVKLREDTCKPQFAFKSSYIHQRCNLNNSYPSNEPKCSPRGRVEQQRPAFPRRRGQAAFANRPCLVSLASLSLSLSLSELFGYDPAAKPSDLTLIVHEIDKRWFNFDTGEENYSKTDTCRRANNGQKCGEKIGTTSSEKTLDRRWTGAERVARGPVQSPAPMPSIAGL</sequence>
<accession>A0A154P6C1</accession>
<dbReference type="AlphaFoldDB" id="A0A154P6C1"/>
<keyword evidence="2" id="KW-1185">Reference proteome</keyword>
<protein>
    <submittedName>
        <fullName evidence="1">Uncharacterized protein</fullName>
    </submittedName>
</protein>
<organism evidence="1 2">
    <name type="scientific">Dufourea novaeangliae</name>
    <name type="common">Sweat bee</name>
    <dbReference type="NCBI Taxonomy" id="178035"/>
    <lineage>
        <taxon>Eukaryota</taxon>
        <taxon>Metazoa</taxon>
        <taxon>Ecdysozoa</taxon>
        <taxon>Arthropoda</taxon>
        <taxon>Hexapoda</taxon>
        <taxon>Insecta</taxon>
        <taxon>Pterygota</taxon>
        <taxon>Neoptera</taxon>
        <taxon>Endopterygota</taxon>
        <taxon>Hymenoptera</taxon>
        <taxon>Apocrita</taxon>
        <taxon>Aculeata</taxon>
        <taxon>Apoidea</taxon>
        <taxon>Anthophila</taxon>
        <taxon>Halictidae</taxon>
        <taxon>Rophitinae</taxon>
        <taxon>Dufourea</taxon>
    </lineage>
</organism>
<evidence type="ECO:0000313" key="2">
    <source>
        <dbReference type="Proteomes" id="UP000076502"/>
    </source>
</evidence>
<evidence type="ECO:0000313" key="1">
    <source>
        <dbReference type="EMBL" id="KZC07373.1"/>
    </source>
</evidence>
<name>A0A154P6C1_DUFNO</name>